<evidence type="ECO:0000256" key="1">
    <source>
        <dbReference type="SAM" id="MobiDB-lite"/>
    </source>
</evidence>
<keyword evidence="3" id="KW-1185">Reference proteome</keyword>
<protein>
    <submittedName>
        <fullName evidence="2">Uncharacterized protein</fullName>
    </submittedName>
</protein>
<organism evidence="2 3">
    <name type="scientific">Ancylostoma caninum</name>
    <name type="common">Dog hookworm</name>
    <dbReference type="NCBI Taxonomy" id="29170"/>
    <lineage>
        <taxon>Eukaryota</taxon>
        <taxon>Metazoa</taxon>
        <taxon>Ecdysozoa</taxon>
        <taxon>Nematoda</taxon>
        <taxon>Chromadorea</taxon>
        <taxon>Rhabditida</taxon>
        <taxon>Rhabditina</taxon>
        <taxon>Rhabditomorpha</taxon>
        <taxon>Strongyloidea</taxon>
        <taxon>Ancylostomatidae</taxon>
        <taxon>Ancylostomatinae</taxon>
        <taxon>Ancylostoma</taxon>
    </lineage>
</organism>
<sequence>MKFLETHLTPSIVIALPNKMLKRRAIRQLVNALERHHSCATSYQTRRFEALWSTNPSVPGEDLTINDVIKLREFEVVSSEDPERRRQDMSISFRAPQEHRRNSTHNQRSGTAALTVQPIRENKAVSPKTIVVRSVIEMINVREAVIRMTNAPLAAVKVNVPSQE</sequence>
<feature type="region of interest" description="Disordered" evidence="1">
    <location>
        <begin position="80"/>
        <end position="112"/>
    </location>
</feature>
<accession>A0A368GJ13</accession>
<name>A0A368GJ13_ANCCA</name>
<evidence type="ECO:0000313" key="3">
    <source>
        <dbReference type="Proteomes" id="UP000252519"/>
    </source>
</evidence>
<proteinExistence type="predicted"/>
<dbReference type="Proteomes" id="UP000252519">
    <property type="component" value="Unassembled WGS sequence"/>
</dbReference>
<reference evidence="2 3" key="1">
    <citation type="submission" date="2014-10" db="EMBL/GenBank/DDBJ databases">
        <title>Draft genome of the hookworm Ancylostoma caninum.</title>
        <authorList>
            <person name="Mitreva M."/>
        </authorList>
    </citation>
    <scope>NUCLEOTIDE SEQUENCE [LARGE SCALE GENOMIC DNA]</scope>
    <source>
        <strain evidence="2 3">Baltimore</strain>
    </source>
</reference>
<dbReference type="EMBL" id="JOJR01000130">
    <property type="protein sequence ID" value="RCN44381.1"/>
    <property type="molecule type" value="Genomic_DNA"/>
</dbReference>
<evidence type="ECO:0000313" key="2">
    <source>
        <dbReference type="EMBL" id="RCN44381.1"/>
    </source>
</evidence>
<comment type="caution">
    <text evidence="2">The sequence shown here is derived from an EMBL/GenBank/DDBJ whole genome shotgun (WGS) entry which is preliminary data.</text>
</comment>
<gene>
    <name evidence="2" type="ORF">ANCCAN_09595</name>
</gene>
<dbReference type="AlphaFoldDB" id="A0A368GJ13"/>